<keyword evidence="3" id="KW-0119">Carbohydrate metabolism</keyword>
<evidence type="ECO:0000256" key="4">
    <source>
        <dbReference type="ARBA" id="ARBA00023295"/>
    </source>
</evidence>
<feature type="signal peptide" evidence="8">
    <location>
        <begin position="1"/>
        <end position="34"/>
    </location>
</feature>
<feature type="region of interest" description="Disordered" evidence="7">
    <location>
        <begin position="790"/>
        <end position="809"/>
    </location>
</feature>
<dbReference type="PROSITE" id="PS51173">
    <property type="entry name" value="CBM2"/>
    <property type="match status" value="1"/>
</dbReference>
<evidence type="ECO:0000256" key="7">
    <source>
        <dbReference type="SAM" id="MobiDB-lite"/>
    </source>
</evidence>
<keyword evidence="1 8" id="KW-0732">Signal</keyword>
<evidence type="ECO:0000313" key="11">
    <source>
        <dbReference type="Proteomes" id="UP001589608"/>
    </source>
</evidence>
<dbReference type="SMART" id="SM00637">
    <property type="entry name" value="CBD_II"/>
    <property type="match status" value="1"/>
</dbReference>
<keyword evidence="4" id="KW-0326">Glycosidase</keyword>
<dbReference type="Gene3D" id="2.60.40.290">
    <property type="match status" value="1"/>
</dbReference>
<dbReference type="PANTHER" id="PTHR43739:SF2">
    <property type="entry name" value="OLIGOXYLOGLUCAN-REDUCING END-SPECIFIC XYLOGLUCANASE-RELATED"/>
    <property type="match status" value="1"/>
</dbReference>
<accession>A0ABV5MJK4</accession>
<keyword evidence="2" id="KW-0378">Hydrolase</keyword>
<evidence type="ECO:0000256" key="3">
    <source>
        <dbReference type="ARBA" id="ARBA00023277"/>
    </source>
</evidence>
<evidence type="ECO:0000313" key="10">
    <source>
        <dbReference type="EMBL" id="MFB9449023.1"/>
    </source>
</evidence>
<dbReference type="Proteomes" id="UP001589608">
    <property type="component" value="Unassembled WGS sequence"/>
</dbReference>
<dbReference type="SUPFAM" id="SSF49384">
    <property type="entry name" value="Carbohydrate-binding domain"/>
    <property type="match status" value="1"/>
</dbReference>
<dbReference type="InterPro" id="IPR015943">
    <property type="entry name" value="WD40/YVTN_repeat-like_dom_sf"/>
</dbReference>
<name>A0ABV5MJK4_9ACTN</name>
<dbReference type="InterPro" id="IPR012291">
    <property type="entry name" value="CBM2_carb-bd_dom_sf"/>
</dbReference>
<gene>
    <name evidence="10" type="ORF">ACFFTR_38610</name>
</gene>
<feature type="chain" id="PRO_5045533415" evidence="8">
    <location>
        <begin position="35"/>
        <end position="920"/>
    </location>
</feature>
<evidence type="ECO:0000256" key="6">
    <source>
        <dbReference type="ARBA" id="ARBA00037986"/>
    </source>
</evidence>
<dbReference type="Pfam" id="PF00553">
    <property type="entry name" value="CBM_2"/>
    <property type="match status" value="1"/>
</dbReference>
<dbReference type="SUPFAM" id="SSF110296">
    <property type="entry name" value="Oligoxyloglucan reducing end-specific cellobiohydrolase"/>
    <property type="match status" value="2"/>
</dbReference>
<dbReference type="RefSeq" id="WP_246655538.1">
    <property type="nucleotide sequence ID" value="NZ_CP061913.1"/>
</dbReference>
<evidence type="ECO:0000259" key="9">
    <source>
        <dbReference type="PROSITE" id="PS51173"/>
    </source>
</evidence>
<evidence type="ECO:0000256" key="2">
    <source>
        <dbReference type="ARBA" id="ARBA00022801"/>
    </source>
</evidence>
<keyword evidence="11" id="KW-1185">Reference proteome</keyword>
<protein>
    <submittedName>
        <fullName evidence="10">Cellulose binding domain-containing protein</fullName>
    </submittedName>
</protein>
<dbReference type="Gene3D" id="2.130.10.10">
    <property type="entry name" value="YVTN repeat-like/Quinoprotein amine dehydrogenase"/>
    <property type="match status" value="2"/>
</dbReference>
<dbReference type="InterPro" id="IPR052025">
    <property type="entry name" value="Xyloglucanase_GH74"/>
</dbReference>
<dbReference type="EMBL" id="JBHMCA010000060">
    <property type="protein sequence ID" value="MFB9449023.1"/>
    <property type="molecule type" value="Genomic_DNA"/>
</dbReference>
<comment type="caution">
    <text evidence="10">The sequence shown here is derived from an EMBL/GenBank/DDBJ whole genome shotgun (WGS) entry which is preliminary data.</text>
</comment>
<dbReference type="CDD" id="cd15482">
    <property type="entry name" value="Sialidase_non-viral"/>
    <property type="match status" value="1"/>
</dbReference>
<reference evidence="10 11" key="1">
    <citation type="submission" date="2024-09" db="EMBL/GenBank/DDBJ databases">
        <authorList>
            <person name="Sun Q."/>
            <person name="Mori K."/>
        </authorList>
    </citation>
    <scope>NUCLEOTIDE SEQUENCE [LARGE SCALE GENOMIC DNA]</scope>
    <source>
        <strain evidence="10 11">JCM 3307</strain>
    </source>
</reference>
<organism evidence="10 11">
    <name type="scientific">Dactylosporangium vinaceum</name>
    <dbReference type="NCBI Taxonomy" id="53362"/>
    <lineage>
        <taxon>Bacteria</taxon>
        <taxon>Bacillati</taxon>
        <taxon>Actinomycetota</taxon>
        <taxon>Actinomycetes</taxon>
        <taxon>Micromonosporales</taxon>
        <taxon>Micromonosporaceae</taxon>
        <taxon>Dactylosporangium</taxon>
    </lineage>
</organism>
<dbReference type="InterPro" id="IPR008965">
    <property type="entry name" value="CBM2/CBM3_carb-bd_dom_sf"/>
</dbReference>
<comment type="similarity">
    <text evidence="6">Belongs to the glycosyl hydrolase 74 family.</text>
</comment>
<evidence type="ECO:0000256" key="1">
    <source>
        <dbReference type="ARBA" id="ARBA00022729"/>
    </source>
</evidence>
<dbReference type="InterPro" id="IPR001919">
    <property type="entry name" value="CBD2"/>
</dbReference>
<evidence type="ECO:0000256" key="8">
    <source>
        <dbReference type="SAM" id="SignalP"/>
    </source>
</evidence>
<sequence>MRTRSRRVGAAAVAAVAVAAIGIAVQTAARPADAAAADPYAFKNVQIEGGGFVPGIIFNQSQSGLVYARTDIGGAYRLDTATNRWVPLLDWVGQDNWGYNGVVSLATDSVDPNKVYVAAGMYTNSWDPNNGAVLRSSDKGATWQTSVLPFKLGGNMPGRGQGERLAIDPNKNSILYLGAPSGNGLWRSTDSGVTWAKVTAFPNPGNYAQDPTDPNGYLTDNQGIVWVTFDKRSGTAGNTTQTIYVGVADKQNTVYRSTDGGTTWSRLAGQPTGYIAHKGVLDTAGGYLYISTSDTGGPYDGAKGDVWKYNTATGAWTQISPIPSSSSDDYFGYSGLTIDRQHPNTIMVATQVSWWPDAIFFRSTDGGATWTRIWDFTSYPNRSFRYKMDITRAPWLDFGTNPQPPEVTPKLGWMNESVEIDPFNSNRFMYGTGATIYGSTDLTTWDTGGQITIKPMAPGLEETAVLDLISPPSGAPLISALGDIGGFRHTNLDAVPAAMFKQPIFTSTTSLDYAELNPSVMVRAGNFTDSDRPNDSHAAFSTDGGANWFQGSEPGGINEGGTIAANADGSRFLWAPKNSAVVYSVGYGNTWTQSSGIPQNATVESDRVNPNVFYGYSAGSFYVSTNGGASFTTAATGLPTTAKFKAVAGATGEVWLAGDTGLYRSTDAGASFTKLATATAALNVGFGKAAPGRTNPAVFIVGTVDGKKGVFRSDDAGASWLRVNDDAHQYGNIGEAITGDPRIYGRVYIGTNGRGIIYGDRTGPQPSYSVSPSASGSRSASPSVSASVSRSASASSSPSRSTSPSASVSVPAGACNVAYSVTGQWGGGFQSSVKITNGSATAVNGWTLKWTFANGQVINQIWGGVNAQSGANVTVTNADYTKVIAANGGTAEFGFLASWNNTTNAKPTAFTLNGTACSVS</sequence>
<feature type="region of interest" description="Disordered" evidence="7">
    <location>
        <begin position="763"/>
        <end position="784"/>
    </location>
</feature>
<proteinExistence type="inferred from homology"/>
<evidence type="ECO:0000256" key="5">
    <source>
        <dbReference type="ARBA" id="ARBA00023326"/>
    </source>
</evidence>
<feature type="compositionally biased region" description="Low complexity" evidence="7">
    <location>
        <begin position="769"/>
        <end position="784"/>
    </location>
</feature>
<feature type="domain" description="CBM2" evidence="9">
    <location>
        <begin position="808"/>
        <end position="920"/>
    </location>
</feature>
<keyword evidence="5" id="KW-0624">Polysaccharide degradation</keyword>
<dbReference type="PANTHER" id="PTHR43739">
    <property type="entry name" value="XYLOGLUCANASE (EUROFUNG)"/>
    <property type="match status" value="1"/>
</dbReference>